<gene>
    <name evidence="2" type="ORF">AWB77_00271</name>
</gene>
<evidence type="ECO:0000313" key="2">
    <source>
        <dbReference type="EMBL" id="SAK40811.1"/>
    </source>
</evidence>
<comment type="caution">
    <text evidence="2">The sequence shown here is derived from an EMBL/GenBank/DDBJ whole genome shotgun (WGS) entry which is preliminary data.</text>
</comment>
<dbReference type="EMBL" id="FCNX02000001">
    <property type="protein sequence ID" value="SAK40811.1"/>
    <property type="molecule type" value="Genomic_DNA"/>
</dbReference>
<name>A0A157Z5I5_9BURK</name>
<reference evidence="2" key="1">
    <citation type="submission" date="2016-01" db="EMBL/GenBank/DDBJ databases">
        <authorList>
            <person name="Peeters C."/>
        </authorList>
    </citation>
    <scope>NUCLEOTIDE SEQUENCE</scope>
    <source>
        <strain evidence="2">LMG 29320</strain>
    </source>
</reference>
<dbReference type="InterPro" id="IPR014833">
    <property type="entry name" value="TnsA_N"/>
</dbReference>
<dbReference type="Gene3D" id="3.40.1350.10">
    <property type="match status" value="1"/>
</dbReference>
<protein>
    <recommendedName>
        <fullName evidence="1">TnsA endonuclease N-terminal domain-containing protein</fullName>
    </recommendedName>
</protein>
<evidence type="ECO:0000313" key="3">
    <source>
        <dbReference type="Proteomes" id="UP000054903"/>
    </source>
</evidence>
<dbReference type="STRING" id="1777138.AWB77_00271"/>
<evidence type="ECO:0000259" key="1">
    <source>
        <dbReference type="Pfam" id="PF08722"/>
    </source>
</evidence>
<accession>A0A157Z5I5</accession>
<dbReference type="Proteomes" id="UP000054903">
    <property type="component" value="Unassembled WGS sequence"/>
</dbReference>
<feature type="domain" description="TnsA endonuclease N-terminal" evidence="1">
    <location>
        <begin position="76"/>
        <end position="150"/>
    </location>
</feature>
<dbReference type="GO" id="GO:0003676">
    <property type="term" value="F:nucleic acid binding"/>
    <property type="evidence" value="ECO:0007669"/>
    <property type="project" value="InterPro"/>
</dbReference>
<sequence length="243" mass="27589">MRPFNLQAERIMQNKPHAAVMPTARQGIHHNPARRVVRPTGGIFRGRFPSRKSGRAVAFESLIERDALLLFEFSRGVVSYREQPYSIYYSFEARTRKYTPDFELTLASGAVLLIEVKPQEKALAPDEERRLRCIGEHFSELGVRFRVLTDTQIRSGSLLSNLNTLFPYLSKPLSGLQRRLAVAPLLGEQLLTVERASARLGSTAAVWQFLAQDLLTCDLRQPLSESTALSIQIREPNDEELYF</sequence>
<dbReference type="AlphaFoldDB" id="A0A157Z5I5"/>
<keyword evidence="3" id="KW-1185">Reference proteome</keyword>
<organism evidence="2 3">
    <name type="scientific">Caballeronia fortuita</name>
    <dbReference type="NCBI Taxonomy" id="1777138"/>
    <lineage>
        <taxon>Bacteria</taxon>
        <taxon>Pseudomonadati</taxon>
        <taxon>Pseudomonadota</taxon>
        <taxon>Betaproteobacteria</taxon>
        <taxon>Burkholderiales</taxon>
        <taxon>Burkholderiaceae</taxon>
        <taxon>Caballeronia</taxon>
    </lineage>
</organism>
<dbReference type="Pfam" id="PF08722">
    <property type="entry name" value="Tn7_TnsA-like_N"/>
    <property type="match status" value="1"/>
</dbReference>
<proteinExistence type="predicted"/>
<dbReference type="InterPro" id="IPR011856">
    <property type="entry name" value="tRNA_endonuc-like_dom_sf"/>
</dbReference>